<reference evidence="4 5" key="1">
    <citation type="journal article" date="2014" name="Proc. Natl. Acad. Sci. U.S.A.">
        <title>Trajectory and genomic determinants of fungal-pathogen speciation and host adaptation.</title>
        <authorList>
            <person name="Hu X."/>
            <person name="Xiao G."/>
            <person name="Zheng P."/>
            <person name="Shang Y."/>
            <person name="Su Y."/>
            <person name="Zhang X."/>
            <person name="Liu X."/>
            <person name="Zhan S."/>
            <person name="St Leger R.J."/>
            <person name="Wang C."/>
        </authorList>
    </citation>
    <scope>NUCLEOTIDE SEQUENCE [LARGE SCALE GENOMIC DNA]</scope>
    <source>
        <strain evidence="4 5">ARSEF 977</strain>
    </source>
</reference>
<dbReference type="InterPro" id="IPR042099">
    <property type="entry name" value="ANL_N_sf"/>
</dbReference>
<dbReference type="Pfam" id="PF00501">
    <property type="entry name" value="AMP-binding"/>
    <property type="match status" value="1"/>
</dbReference>
<organism evidence="4 5">
    <name type="scientific">Metarhizium guizhouense (strain ARSEF 977)</name>
    <dbReference type="NCBI Taxonomy" id="1276136"/>
    <lineage>
        <taxon>Eukaryota</taxon>
        <taxon>Fungi</taxon>
        <taxon>Dikarya</taxon>
        <taxon>Ascomycota</taxon>
        <taxon>Pezizomycotina</taxon>
        <taxon>Sordariomycetes</taxon>
        <taxon>Hypocreomycetidae</taxon>
        <taxon>Hypocreales</taxon>
        <taxon>Clavicipitaceae</taxon>
        <taxon>Metarhizium</taxon>
    </lineage>
</organism>
<accession>A0A0B4GGD0</accession>
<dbReference type="GO" id="GO:0043041">
    <property type="term" value="P:amino acid activation for nonribosomal peptide biosynthetic process"/>
    <property type="evidence" value="ECO:0007669"/>
    <property type="project" value="TreeGrafter"/>
</dbReference>
<name>A0A0B4GGD0_METGA</name>
<comment type="caution">
    <text evidence="4">The sequence shown here is derived from an EMBL/GenBank/DDBJ whole genome shotgun (WGS) entry which is preliminary data.</text>
</comment>
<dbReference type="EMBL" id="AZNH01000024">
    <property type="protein sequence ID" value="KID86055.1"/>
    <property type="molecule type" value="Genomic_DNA"/>
</dbReference>
<dbReference type="GO" id="GO:0016874">
    <property type="term" value="F:ligase activity"/>
    <property type="evidence" value="ECO:0007669"/>
    <property type="project" value="UniProtKB-KW"/>
</dbReference>
<dbReference type="Proteomes" id="UP000031192">
    <property type="component" value="Unassembled WGS sequence"/>
</dbReference>
<sequence length="338" mass="37326">MSQTFAALADGGSLFILPMKLRGGSIGISRLIVSEKVSHVQATPSELSSWLRHGDLDALRKPKWRFAMTGGERITNAVIYGFRKLSKNDLKLVNAYGPAEATLAVGNPEVRYMTDDELDTPFDLFPNYSIYIMDSQHHPVPAGIPGETHIGGAGVAQGYLNHDTLTKERFLPDDFAPREYTLYNWTTMHKSGDHGYFALDGHLLPDGRIDDDAQIKLRGIRIDRRAIESIIIQQANGAIQDAVISLHGSSGTEYLIAYVVMSASFNGEPLAFLECLRTSLPIPQYMQPAVVTMLDQLPTNYSGKVDRKAVSELQSHPREAFSRIISQANGLVAKLREI</sequence>
<dbReference type="Gene3D" id="3.30.300.30">
    <property type="match status" value="1"/>
</dbReference>
<dbReference type="InterPro" id="IPR000873">
    <property type="entry name" value="AMP-dep_synth/lig_dom"/>
</dbReference>
<evidence type="ECO:0000313" key="5">
    <source>
        <dbReference type="Proteomes" id="UP000031192"/>
    </source>
</evidence>
<keyword evidence="1" id="KW-0596">Phosphopantetheine</keyword>
<protein>
    <submittedName>
        <fullName evidence="4">AMP-dependent synthetase/ligase</fullName>
    </submittedName>
</protein>
<dbReference type="AlphaFoldDB" id="A0A0B4GGD0"/>
<evidence type="ECO:0000256" key="1">
    <source>
        <dbReference type="ARBA" id="ARBA00022450"/>
    </source>
</evidence>
<dbReference type="PANTHER" id="PTHR45527:SF1">
    <property type="entry name" value="FATTY ACID SYNTHASE"/>
    <property type="match status" value="1"/>
</dbReference>
<dbReference type="PANTHER" id="PTHR45527">
    <property type="entry name" value="NONRIBOSOMAL PEPTIDE SYNTHETASE"/>
    <property type="match status" value="1"/>
</dbReference>
<dbReference type="SUPFAM" id="SSF56801">
    <property type="entry name" value="Acetyl-CoA synthetase-like"/>
    <property type="match status" value="1"/>
</dbReference>
<dbReference type="InterPro" id="IPR045851">
    <property type="entry name" value="AMP-bd_C_sf"/>
</dbReference>
<feature type="domain" description="AMP-dependent synthetase/ligase" evidence="3">
    <location>
        <begin position="3"/>
        <end position="160"/>
    </location>
</feature>
<keyword evidence="2" id="KW-0597">Phosphoprotein</keyword>
<evidence type="ECO:0000256" key="2">
    <source>
        <dbReference type="ARBA" id="ARBA00022553"/>
    </source>
</evidence>
<evidence type="ECO:0000259" key="3">
    <source>
        <dbReference type="Pfam" id="PF00501"/>
    </source>
</evidence>
<dbReference type="Gene3D" id="3.40.50.12780">
    <property type="entry name" value="N-terminal domain of ligase-like"/>
    <property type="match status" value="1"/>
</dbReference>
<dbReference type="GO" id="GO:0044550">
    <property type="term" value="P:secondary metabolite biosynthetic process"/>
    <property type="evidence" value="ECO:0007669"/>
    <property type="project" value="TreeGrafter"/>
</dbReference>
<gene>
    <name evidence="4" type="ORF">MGU_06747</name>
</gene>
<dbReference type="HOGENOM" id="CLU_821553_0_0_1"/>
<keyword evidence="5" id="KW-1185">Reference proteome</keyword>
<evidence type="ECO:0000313" key="4">
    <source>
        <dbReference type="EMBL" id="KID86055.1"/>
    </source>
</evidence>
<dbReference type="GO" id="GO:0005737">
    <property type="term" value="C:cytoplasm"/>
    <property type="evidence" value="ECO:0007669"/>
    <property type="project" value="TreeGrafter"/>
</dbReference>
<dbReference type="GO" id="GO:0031177">
    <property type="term" value="F:phosphopantetheine binding"/>
    <property type="evidence" value="ECO:0007669"/>
    <property type="project" value="TreeGrafter"/>
</dbReference>
<proteinExistence type="predicted"/>